<organism evidence="4 6">
    <name type="scientific">Blautia producta</name>
    <dbReference type="NCBI Taxonomy" id="33035"/>
    <lineage>
        <taxon>Bacteria</taxon>
        <taxon>Bacillati</taxon>
        <taxon>Bacillota</taxon>
        <taxon>Clostridia</taxon>
        <taxon>Lachnospirales</taxon>
        <taxon>Lachnospiraceae</taxon>
        <taxon>Blautia</taxon>
    </lineage>
</organism>
<dbReference type="KEGG" id="bpro:PMF13cell1_02386"/>
<keyword evidence="1" id="KW-0949">S-adenosyl-L-methionine</keyword>
<dbReference type="PANTHER" id="PTHR12818">
    <property type="entry name" value="TRNA (ADENINE(37)-N6)-METHYLTRANSFERASE"/>
    <property type="match status" value="1"/>
</dbReference>
<evidence type="ECO:0000256" key="2">
    <source>
        <dbReference type="ARBA" id="ARBA00033753"/>
    </source>
</evidence>
<gene>
    <name evidence="4" type="primary">trmO_1</name>
    <name evidence="5" type="ORF">E5259_21165</name>
    <name evidence="4" type="ORF">PMF13cell1_02386</name>
</gene>
<evidence type="ECO:0000256" key="1">
    <source>
        <dbReference type="ARBA" id="ARBA00022691"/>
    </source>
</evidence>
<dbReference type="Proteomes" id="UP000515789">
    <property type="component" value="Chromosome"/>
</dbReference>
<dbReference type="Pfam" id="PF01980">
    <property type="entry name" value="TrmO_N"/>
    <property type="match status" value="1"/>
</dbReference>
<protein>
    <submittedName>
        <fullName evidence="5">S-adenosylmethionine-dependent methyltransferase</fullName>
    </submittedName>
    <submittedName>
        <fullName evidence="4">tRNA (Adenine(37)-N6)-methyltransferase</fullName>
        <ecNumber evidence="4">2.1.1.-</ecNumber>
    </submittedName>
</protein>
<dbReference type="Gene3D" id="2.40.30.70">
    <property type="entry name" value="YaeB-like"/>
    <property type="match status" value="1"/>
</dbReference>
<proteinExistence type="inferred from homology"/>
<name>A0A4P6LXG3_9FIRM</name>
<dbReference type="GO" id="GO:0032259">
    <property type="term" value="P:methylation"/>
    <property type="evidence" value="ECO:0007669"/>
    <property type="project" value="UniProtKB-KW"/>
</dbReference>
<evidence type="ECO:0000313" key="7">
    <source>
        <dbReference type="Proteomes" id="UP000515789"/>
    </source>
</evidence>
<dbReference type="GeneID" id="75054707"/>
<dbReference type="InterPro" id="IPR036414">
    <property type="entry name" value="YaeB_N_sf"/>
</dbReference>
<evidence type="ECO:0000313" key="5">
    <source>
        <dbReference type="EMBL" id="QMW79900.1"/>
    </source>
</evidence>
<accession>A0A4P6LXG3</accession>
<evidence type="ECO:0000259" key="3">
    <source>
        <dbReference type="PROSITE" id="PS51668"/>
    </source>
</evidence>
<reference evidence="4 6" key="1">
    <citation type="submission" date="2019-01" db="EMBL/GenBank/DDBJ databases">
        <title>PMF-metabolizing Aryl O-demethylase.</title>
        <authorList>
            <person name="Kim M."/>
        </authorList>
    </citation>
    <scope>NUCLEOTIDE SEQUENCE [LARGE SCALE GENOMIC DNA]</scope>
    <source>
        <strain evidence="4 6">PMF1</strain>
    </source>
</reference>
<dbReference type="EMBL" id="CP039126">
    <property type="protein sequence ID" value="QMW79900.1"/>
    <property type="molecule type" value="Genomic_DNA"/>
</dbReference>
<dbReference type="InterPro" id="IPR023370">
    <property type="entry name" value="TrmO-like_N"/>
</dbReference>
<dbReference type="EC" id="2.1.1.-" evidence="4"/>
<reference evidence="5 7" key="2">
    <citation type="submission" date="2019-04" db="EMBL/GenBank/DDBJ databases">
        <authorList>
            <person name="Schori C."/>
            <person name="Ahrens C."/>
        </authorList>
    </citation>
    <scope>NUCLEOTIDE SEQUENCE [LARGE SCALE GENOMIC DNA]</scope>
    <source>
        <strain evidence="5 7">DSM 2950</strain>
    </source>
</reference>
<dbReference type="GO" id="GO:0008168">
    <property type="term" value="F:methyltransferase activity"/>
    <property type="evidence" value="ECO:0007669"/>
    <property type="project" value="UniProtKB-KW"/>
</dbReference>
<dbReference type="SUPFAM" id="SSF118196">
    <property type="entry name" value="YaeB-like"/>
    <property type="match status" value="1"/>
</dbReference>
<dbReference type="EMBL" id="CP035945">
    <property type="protein sequence ID" value="QBE96839.1"/>
    <property type="molecule type" value="Genomic_DNA"/>
</dbReference>
<dbReference type="InterPro" id="IPR036413">
    <property type="entry name" value="YaeB-like_sf"/>
</dbReference>
<dbReference type="InterPro" id="IPR040372">
    <property type="entry name" value="YaeB-like"/>
</dbReference>
<keyword evidence="4" id="KW-0489">Methyltransferase</keyword>
<dbReference type="PROSITE" id="PS51668">
    <property type="entry name" value="TSAA_2"/>
    <property type="match status" value="1"/>
</dbReference>
<evidence type="ECO:0000313" key="4">
    <source>
        <dbReference type="EMBL" id="QBE96839.1"/>
    </source>
</evidence>
<sequence length="158" mass="18026">MTTYQVHPIGTIHNDQEEAFITLDPEYLPALQALDGFSHIEVLWWFSDFDTKEARSVLETEQPYKKAPAVLGIFATRSPIRPNPIALSTAQVTYIDHENGVIGLAYIDANDNTPLLDIKPYTPSMDRIESPTVPDWCSHWPKSLEESSDFPWENEFNF</sequence>
<feature type="domain" description="TsaA-like" evidence="3">
    <location>
        <begin position="6"/>
        <end position="130"/>
    </location>
</feature>
<dbReference type="Proteomes" id="UP000289794">
    <property type="component" value="Chromosome"/>
</dbReference>
<dbReference type="PANTHER" id="PTHR12818:SF0">
    <property type="entry name" value="TRNA (ADENINE(37)-N6)-METHYLTRANSFERASE"/>
    <property type="match status" value="1"/>
</dbReference>
<comment type="similarity">
    <text evidence="2">Belongs to the tRNA methyltransferase O family.</text>
</comment>
<evidence type="ECO:0000313" key="6">
    <source>
        <dbReference type="Proteomes" id="UP000289794"/>
    </source>
</evidence>
<dbReference type="AlphaFoldDB" id="A0A4P6LXG3"/>
<dbReference type="RefSeq" id="WP_018593823.1">
    <property type="nucleotide sequence ID" value="NZ_AP031416.1"/>
</dbReference>
<dbReference type="CDD" id="cd09281">
    <property type="entry name" value="UPF0066"/>
    <property type="match status" value="1"/>
</dbReference>
<keyword evidence="4" id="KW-0808">Transferase</keyword>